<evidence type="ECO:0000313" key="3">
    <source>
        <dbReference type="EMBL" id="GEM12176.1"/>
    </source>
</evidence>
<feature type="compositionally biased region" description="Low complexity" evidence="1">
    <location>
        <begin position="230"/>
        <end position="310"/>
    </location>
</feature>
<feature type="chain" id="PRO_5022156571" evidence="2">
    <location>
        <begin position="19"/>
        <end position="482"/>
    </location>
</feature>
<comment type="caution">
    <text evidence="3">The sequence shown here is derived from an EMBL/GenBank/DDBJ whole genome shotgun (WGS) entry which is preliminary data.</text>
</comment>
<accession>A0A511KQM3</accession>
<proteinExistence type="predicted"/>
<organism evidence="3 4">
    <name type="scientific">Rhodotorula toruloides</name>
    <name type="common">Yeast</name>
    <name type="synonym">Rhodosporidium toruloides</name>
    <dbReference type="NCBI Taxonomy" id="5286"/>
    <lineage>
        <taxon>Eukaryota</taxon>
        <taxon>Fungi</taxon>
        <taxon>Dikarya</taxon>
        <taxon>Basidiomycota</taxon>
        <taxon>Pucciniomycotina</taxon>
        <taxon>Microbotryomycetes</taxon>
        <taxon>Sporidiobolales</taxon>
        <taxon>Sporidiobolaceae</taxon>
        <taxon>Rhodotorula</taxon>
    </lineage>
</organism>
<dbReference type="Gene3D" id="2.70.50.70">
    <property type="match status" value="1"/>
</dbReference>
<evidence type="ECO:0000313" key="4">
    <source>
        <dbReference type="Proteomes" id="UP000321518"/>
    </source>
</evidence>
<feature type="signal peptide" evidence="2">
    <location>
        <begin position="1"/>
        <end position="18"/>
    </location>
</feature>
<feature type="region of interest" description="Disordered" evidence="1">
    <location>
        <begin position="229"/>
        <end position="376"/>
    </location>
</feature>
<feature type="region of interest" description="Disordered" evidence="1">
    <location>
        <begin position="436"/>
        <end position="482"/>
    </location>
</feature>
<dbReference type="OrthoDB" id="2342176at2759"/>
<keyword evidence="2" id="KW-0732">Signal</keyword>
<dbReference type="AlphaFoldDB" id="A0A511KQM3"/>
<dbReference type="PANTHER" id="PTHR36182">
    <property type="entry name" value="PROTEIN, PUTATIVE (AFU_ORTHOLOGUE AFUA_6G10930)-RELATED"/>
    <property type="match status" value="1"/>
</dbReference>
<evidence type="ECO:0000256" key="2">
    <source>
        <dbReference type="SAM" id="SignalP"/>
    </source>
</evidence>
<sequence>MLRSFVYTTLLAAGLARAHIEMMYPPPINSKYDPQTLEANKDYTMTAPLFPDGSNFPCKGYNTPEAYASLKPVATLSAGGSIDVQFAPGGATHMGGSCQFSISYDQGKTFAVIHSIIGACPLQSSYSVPVPAGLPSADSATFAWTWFNEVGNREMYMDCAIVDISGPASAKTFTGPGLFRANTLPDGTCITIEGQDVVFPNPGPSVEYGGKMSKSSAVTNLSPCSYNEDTTVTVGPSGSTSAPGSGAGTGSSAPPATSPTKSAASSSSSAHVTTVKPTTVAQPTTTAPTTKPETTRSSAGASSAVTSTTTRHARVPFRSRYLLSSTSTSTASAKPTTTAAAQKTTTAVAEEPTTTAAPPAATGSASSGSGSGSSVNKSGTWLECLTSTTFALCDAAGCTDMGSVAPGTICKDGGIVMAPLNKKRDEERMVRVVSKKEKKSRSENVVVEPSTPAVKGEKRKMRRNTFAGPAGRAHVARPRSGH</sequence>
<dbReference type="EMBL" id="BJWK01000019">
    <property type="protein sequence ID" value="GEM12176.1"/>
    <property type="molecule type" value="Genomic_DNA"/>
</dbReference>
<protein>
    <submittedName>
        <fullName evidence="3">Endoglucanase</fullName>
    </submittedName>
</protein>
<feature type="compositionally biased region" description="Low complexity" evidence="1">
    <location>
        <begin position="324"/>
        <end position="375"/>
    </location>
</feature>
<dbReference type="Proteomes" id="UP000321518">
    <property type="component" value="Unassembled WGS sequence"/>
</dbReference>
<reference evidence="3 4" key="1">
    <citation type="submission" date="2019-07" db="EMBL/GenBank/DDBJ databases">
        <title>Rhodotorula toruloides NBRC10032 genome sequencing.</title>
        <authorList>
            <person name="Shida Y."/>
            <person name="Takaku H."/>
            <person name="Ogasawara W."/>
            <person name="Mori K."/>
        </authorList>
    </citation>
    <scope>NUCLEOTIDE SEQUENCE [LARGE SCALE GENOMIC DNA]</scope>
    <source>
        <strain evidence="3 4">NBRC10032</strain>
    </source>
</reference>
<name>A0A511KQM3_RHOTO</name>
<dbReference type="PANTHER" id="PTHR36182:SF1">
    <property type="entry name" value="PROTEIN, PUTATIVE (AFU_ORTHOLOGUE AFUA_6G10930)-RELATED"/>
    <property type="match status" value="1"/>
</dbReference>
<evidence type="ECO:0000256" key="1">
    <source>
        <dbReference type="SAM" id="MobiDB-lite"/>
    </source>
</evidence>
<gene>
    <name evidence="3" type="ORF">Rt10032_c19g6193</name>
</gene>